<keyword evidence="3" id="KW-1185">Reference proteome</keyword>
<dbReference type="Proteomes" id="UP000239917">
    <property type="component" value="Unassembled WGS sequence"/>
</dbReference>
<feature type="transmembrane region" description="Helical" evidence="1">
    <location>
        <begin position="54"/>
        <end position="71"/>
    </location>
</feature>
<keyword evidence="1" id="KW-0472">Membrane</keyword>
<sequence>MLPPKSNDLWENAKKDAENETIHILYIVLFIAVIFFCLPFIVTKDLASSSVSDWSLVILTGFLGIAAILSYRQNEKQKQKENDYEHFNQFMDLANSALEILYGIEPMSFSGEDPENTIKKWDLCAQKISAANRQLLSIESVAVCSRIKTELQEFRELFRHYLSRKKLSYFVHLDIFLPYIIAYSSNTWNIEDDDYVLFMIEHIAGNSIYSDELMEEFVADFNRISELGYLGEIELEDILFSYAQTKERIYKEHFSMPEEQRFKKPVLSPCPSKHSINTIADFCTNLSKKSYSYDQVASFIRGNMKNTKWTNFEALYIQLNEFFRLKDGGIQSKKYPQIKQDWKSRPGPTRIRVSSPPEISFDYLFNISQIIKNSRKKQ</sequence>
<reference evidence="2 3" key="1">
    <citation type="submission" date="2018-01" db="EMBL/GenBank/DDBJ databases">
        <title>Complete genome sequences of the type strains of Marinobacter flavimaris and Marinobacter maroccanus.</title>
        <authorList>
            <person name="Palau M."/>
            <person name="Boujida N."/>
            <person name="Manresa A."/>
            <person name="Minana-Galbis D."/>
        </authorList>
    </citation>
    <scope>NUCLEOTIDE SEQUENCE [LARGE SCALE GENOMIC DNA]</scope>
    <source>
        <strain evidence="2 3">N4</strain>
    </source>
</reference>
<keyword evidence="1" id="KW-1133">Transmembrane helix</keyword>
<evidence type="ECO:0000256" key="1">
    <source>
        <dbReference type="SAM" id="Phobius"/>
    </source>
</evidence>
<name>A0A2S5Z5L9_9GAMM</name>
<dbReference type="EMBL" id="PSSX01000024">
    <property type="protein sequence ID" value="PPI82660.1"/>
    <property type="molecule type" value="Genomic_DNA"/>
</dbReference>
<protein>
    <submittedName>
        <fullName evidence="2">Uncharacterized protein</fullName>
    </submittedName>
</protein>
<gene>
    <name evidence="2" type="ORF">KEHDKFFH_18220</name>
</gene>
<organism evidence="2 3">
    <name type="scientific">Marinobacter maroccanus</name>
    <dbReference type="NCBI Taxonomy" id="2055143"/>
    <lineage>
        <taxon>Bacteria</taxon>
        <taxon>Pseudomonadati</taxon>
        <taxon>Pseudomonadota</taxon>
        <taxon>Gammaproteobacteria</taxon>
        <taxon>Pseudomonadales</taxon>
        <taxon>Marinobacteraceae</taxon>
        <taxon>Marinobacter</taxon>
    </lineage>
</organism>
<feature type="transmembrane region" description="Helical" evidence="1">
    <location>
        <begin position="21"/>
        <end position="42"/>
    </location>
</feature>
<dbReference type="AlphaFoldDB" id="A0A2S5Z5L9"/>
<proteinExistence type="predicted"/>
<comment type="caution">
    <text evidence="2">The sequence shown here is derived from an EMBL/GenBank/DDBJ whole genome shotgun (WGS) entry which is preliminary data.</text>
</comment>
<accession>A0A2S5Z5L9</accession>
<evidence type="ECO:0000313" key="2">
    <source>
        <dbReference type="EMBL" id="PPI82660.1"/>
    </source>
</evidence>
<evidence type="ECO:0000313" key="3">
    <source>
        <dbReference type="Proteomes" id="UP000239917"/>
    </source>
</evidence>
<keyword evidence="1" id="KW-0812">Transmembrane</keyword>
<feature type="transmembrane region" description="Helical" evidence="1">
    <location>
        <begin position="167"/>
        <end position="185"/>
    </location>
</feature>